<keyword evidence="2" id="KW-1185">Reference proteome</keyword>
<protein>
    <submittedName>
        <fullName evidence="1">Uncharacterized protein</fullName>
    </submittedName>
</protein>
<gene>
    <name evidence="1" type="ORF">PMACD_LOCUS11295</name>
</gene>
<comment type="caution">
    <text evidence="1">The sequence shown here is derived from an EMBL/GenBank/DDBJ whole genome shotgun (WGS) entry which is preliminary data.</text>
</comment>
<proteinExistence type="predicted"/>
<organism evidence="1 2">
    <name type="scientific">Pieris macdunnoughi</name>
    <dbReference type="NCBI Taxonomy" id="345717"/>
    <lineage>
        <taxon>Eukaryota</taxon>
        <taxon>Metazoa</taxon>
        <taxon>Ecdysozoa</taxon>
        <taxon>Arthropoda</taxon>
        <taxon>Hexapoda</taxon>
        <taxon>Insecta</taxon>
        <taxon>Pterygota</taxon>
        <taxon>Neoptera</taxon>
        <taxon>Endopterygota</taxon>
        <taxon>Lepidoptera</taxon>
        <taxon>Glossata</taxon>
        <taxon>Ditrysia</taxon>
        <taxon>Papilionoidea</taxon>
        <taxon>Pieridae</taxon>
        <taxon>Pierinae</taxon>
        <taxon>Pieris</taxon>
    </lineage>
</organism>
<evidence type="ECO:0000313" key="2">
    <source>
        <dbReference type="Proteomes" id="UP000663880"/>
    </source>
</evidence>
<dbReference type="Proteomes" id="UP000663880">
    <property type="component" value="Unassembled WGS sequence"/>
</dbReference>
<dbReference type="EMBL" id="CAJOBZ010000037">
    <property type="protein sequence ID" value="CAF4901095.1"/>
    <property type="molecule type" value="Genomic_DNA"/>
</dbReference>
<accession>A0A821V377</accession>
<dbReference type="AlphaFoldDB" id="A0A821V377"/>
<sequence>MELNTLTDAGCSKHIITLSKVYQDKATTSCTIEDINNQSSISVACGSRSTFAVTTQQNVKHNKKRSSTLTRHSEYAAIMLVHGFCKRISSKG</sequence>
<name>A0A821V377_9NEOP</name>
<reference evidence="1" key="1">
    <citation type="submission" date="2021-02" db="EMBL/GenBank/DDBJ databases">
        <authorList>
            <person name="Steward A R."/>
        </authorList>
    </citation>
    <scope>NUCLEOTIDE SEQUENCE</scope>
</reference>
<evidence type="ECO:0000313" key="1">
    <source>
        <dbReference type="EMBL" id="CAF4901095.1"/>
    </source>
</evidence>